<dbReference type="GO" id="GO:0090071">
    <property type="term" value="P:negative regulation of ribosome biogenesis"/>
    <property type="evidence" value="ECO:0007669"/>
    <property type="project" value="UniProtKB-UniRule"/>
</dbReference>
<organism evidence="3 4">
    <name type="scientific">Candidatus Ichthyocystis hellenicum</name>
    <dbReference type="NCBI Taxonomy" id="1561003"/>
    <lineage>
        <taxon>Bacteria</taxon>
        <taxon>Pseudomonadati</taxon>
        <taxon>Pseudomonadota</taxon>
        <taxon>Betaproteobacteria</taxon>
        <taxon>Burkholderiales</taxon>
        <taxon>Candidatus Ichthyocystis</taxon>
    </lineage>
</organism>
<keyword evidence="2" id="KW-0678">Repressor</keyword>
<dbReference type="InterPro" id="IPR004394">
    <property type="entry name" value="Iojap/RsfS/C7orf30"/>
</dbReference>
<evidence type="ECO:0000256" key="2">
    <source>
        <dbReference type="HAMAP-Rule" id="MF_01477"/>
    </source>
</evidence>
<dbReference type="Gene3D" id="3.30.460.10">
    <property type="entry name" value="Beta Polymerase, domain 2"/>
    <property type="match status" value="1"/>
</dbReference>
<accession>A0A0S4M4A5</accession>
<dbReference type="GO" id="GO:0043023">
    <property type="term" value="F:ribosomal large subunit binding"/>
    <property type="evidence" value="ECO:0007669"/>
    <property type="project" value="TreeGrafter"/>
</dbReference>
<dbReference type="GO" id="GO:0017148">
    <property type="term" value="P:negative regulation of translation"/>
    <property type="evidence" value="ECO:0007669"/>
    <property type="project" value="UniProtKB-UniRule"/>
</dbReference>
<dbReference type="RefSeq" id="WP_092342736.1">
    <property type="nucleotide sequence ID" value="NZ_FLSL01000095.1"/>
</dbReference>
<reference evidence="4" key="1">
    <citation type="submission" date="2015-11" db="EMBL/GenBank/DDBJ databases">
        <authorList>
            <person name="Seth-Smith H.M.B."/>
        </authorList>
    </citation>
    <scope>NUCLEOTIDE SEQUENCE [LARGE SCALE GENOMIC DNA]</scope>
    <source>
        <strain evidence="4">2013Ark11</strain>
    </source>
</reference>
<name>A0A0S4M4A5_9BURK</name>
<dbReference type="HAMAP" id="MF_01477">
    <property type="entry name" value="Iojap_RsfS"/>
    <property type="match status" value="1"/>
</dbReference>
<evidence type="ECO:0000313" key="4">
    <source>
        <dbReference type="Proteomes" id="UP000198651"/>
    </source>
</evidence>
<evidence type="ECO:0000313" key="3">
    <source>
        <dbReference type="EMBL" id="CUT17101.1"/>
    </source>
</evidence>
<dbReference type="InterPro" id="IPR043519">
    <property type="entry name" value="NT_sf"/>
</dbReference>
<dbReference type="PANTHER" id="PTHR21043">
    <property type="entry name" value="IOJAP SUPERFAMILY ORTHOLOG"/>
    <property type="match status" value="1"/>
</dbReference>
<dbReference type="Proteomes" id="UP000198651">
    <property type="component" value="Chromosome I"/>
</dbReference>
<keyword evidence="4" id="KW-1185">Reference proteome</keyword>
<sequence>MDDLLHQLIINTLETHKAQDVVFLDTSSFSTIFDSMIVASVGNPRHVQALGRYLVEALRKDKYQIVGVEGEGDGNWILIDAGVTIIHIMLTEVREYYAIEELWNKSPGSSRK</sequence>
<keyword evidence="2" id="KW-0810">Translation regulation</keyword>
<dbReference type="STRING" id="1561003.Ark11_0244"/>
<dbReference type="EMBL" id="LN906597">
    <property type="protein sequence ID" value="CUT17101.1"/>
    <property type="molecule type" value="Genomic_DNA"/>
</dbReference>
<dbReference type="GO" id="GO:0042256">
    <property type="term" value="P:cytosolic ribosome assembly"/>
    <property type="evidence" value="ECO:0007669"/>
    <property type="project" value="UniProtKB-UniRule"/>
</dbReference>
<dbReference type="PANTHER" id="PTHR21043:SF0">
    <property type="entry name" value="MITOCHONDRIAL ASSEMBLY OF RIBOSOMAL LARGE SUBUNIT PROTEIN 1"/>
    <property type="match status" value="1"/>
</dbReference>
<evidence type="ECO:0000256" key="1">
    <source>
        <dbReference type="ARBA" id="ARBA00010574"/>
    </source>
</evidence>
<dbReference type="GO" id="GO:0005737">
    <property type="term" value="C:cytoplasm"/>
    <property type="evidence" value="ECO:0007669"/>
    <property type="project" value="UniProtKB-SubCell"/>
</dbReference>
<dbReference type="NCBIfam" id="TIGR00090">
    <property type="entry name" value="rsfS_iojap_ybeB"/>
    <property type="match status" value="1"/>
</dbReference>
<comment type="function">
    <text evidence="2">Functions as a ribosomal silencing factor. Interacts with ribosomal protein uL14 (rplN), blocking formation of intersubunit bridge B8. Prevents association of the 30S and 50S ribosomal subunits and the formation of functional ribosomes, thus repressing translation.</text>
</comment>
<dbReference type="OrthoDB" id="9793681at2"/>
<comment type="subunit">
    <text evidence="2">Interacts with ribosomal protein uL14 (rplN).</text>
</comment>
<dbReference type="AlphaFoldDB" id="A0A0S4M4A5"/>
<dbReference type="SUPFAM" id="SSF81301">
    <property type="entry name" value="Nucleotidyltransferase"/>
    <property type="match status" value="1"/>
</dbReference>
<keyword evidence="2" id="KW-0963">Cytoplasm</keyword>
<proteinExistence type="inferred from homology"/>
<comment type="subcellular location">
    <subcellularLocation>
        <location evidence="2">Cytoplasm</location>
    </subcellularLocation>
</comment>
<gene>
    <name evidence="2" type="primary">rsfS</name>
    <name evidence="3" type="ORF">Ark11_0244</name>
</gene>
<protein>
    <recommendedName>
        <fullName evidence="2">Ribosomal silencing factor RsfS</fullName>
    </recommendedName>
</protein>
<dbReference type="Pfam" id="PF02410">
    <property type="entry name" value="RsfS"/>
    <property type="match status" value="1"/>
</dbReference>
<comment type="similarity">
    <text evidence="1 2">Belongs to the Iojap/RsfS family.</text>
</comment>